<dbReference type="GO" id="GO:0008820">
    <property type="term" value="F:cobinamide phosphate guanylyltransferase activity"/>
    <property type="evidence" value="ECO:0007669"/>
    <property type="project" value="UniProtKB-EC"/>
</dbReference>
<comment type="pathway">
    <text evidence="5">Cofactor biosynthesis; adenosylcobalamin biosynthesis; adenosylcobalamin from cob(II)yrinate a,c-diamide: step 6/7.</text>
</comment>
<dbReference type="PANTHER" id="PTHR34848">
    <property type="match status" value="1"/>
</dbReference>
<dbReference type="Proteomes" id="UP000019681">
    <property type="component" value="Unassembled WGS sequence"/>
</dbReference>
<keyword evidence="10" id="KW-0169">Cobalamin biosynthesis</keyword>
<evidence type="ECO:0000256" key="11">
    <source>
        <dbReference type="ARBA" id="ARBA00022679"/>
    </source>
</evidence>
<evidence type="ECO:0000256" key="6">
    <source>
        <dbReference type="ARBA" id="ARBA00005159"/>
    </source>
</evidence>
<dbReference type="GO" id="GO:0005525">
    <property type="term" value="F:GTP binding"/>
    <property type="evidence" value="ECO:0007669"/>
    <property type="project" value="UniProtKB-KW"/>
</dbReference>
<keyword evidence="15 19" id="KW-0342">GTP-binding</keyword>
<evidence type="ECO:0000313" key="21">
    <source>
        <dbReference type="Proteomes" id="UP000019681"/>
    </source>
</evidence>
<protein>
    <recommendedName>
        <fullName evidence="16">Adenosylcobinamide kinase</fullName>
        <ecNumber evidence="8">2.7.1.156</ecNumber>
        <ecNumber evidence="9">2.7.7.62</ecNumber>
    </recommendedName>
    <alternativeName>
        <fullName evidence="17">Adenosylcobinamide-phosphate guanylyltransferase</fullName>
    </alternativeName>
</protein>
<evidence type="ECO:0000256" key="9">
    <source>
        <dbReference type="ARBA" id="ARBA00012523"/>
    </source>
</evidence>
<dbReference type="NCBIfam" id="NF004469">
    <property type="entry name" value="PRK05800.1"/>
    <property type="match status" value="1"/>
</dbReference>
<sequence>MARIVLVTGGARSGKSTFAESQYLGIKDVVYIATSRIYDKEMEDRIRLHREQRPKEWKTFENNYNLEEAVCGIQNYLLDCITVLTSNIMFDITKDYEKIPFDKQREVEDTVVNEISKLVEAVRNIDGNLVMVTNEVGDSIVPENHVARVYRDIVGRVNQKIASMCDEVYIVACGLPLRLK</sequence>
<dbReference type="EC" id="2.7.1.156" evidence="8"/>
<comment type="catalytic activity">
    <reaction evidence="3">
        <text>adenosylcob(III)inamide + GTP = adenosylcob(III)inamide phosphate + GDP + H(+)</text>
        <dbReference type="Rhea" id="RHEA:15765"/>
        <dbReference type="ChEBI" id="CHEBI:2480"/>
        <dbReference type="ChEBI" id="CHEBI:15378"/>
        <dbReference type="ChEBI" id="CHEBI:37565"/>
        <dbReference type="ChEBI" id="CHEBI:58189"/>
        <dbReference type="ChEBI" id="CHEBI:58502"/>
        <dbReference type="EC" id="2.7.1.156"/>
    </reaction>
</comment>
<evidence type="ECO:0000256" key="15">
    <source>
        <dbReference type="ARBA" id="ARBA00023134"/>
    </source>
</evidence>
<evidence type="ECO:0000256" key="19">
    <source>
        <dbReference type="PIRSR" id="PIRSR006135-2"/>
    </source>
</evidence>
<evidence type="ECO:0000256" key="18">
    <source>
        <dbReference type="PIRSR" id="PIRSR006135-1"/>
    </source>
</evidence>
<feature type="binding site" evidence="19">
    <location>
        <begin position="33"/>
        <end position="35"/>
    </location>
    <ligand>
        <name>GTP</name>
        <dbReference type="ChEBI" id="CHEBI:37565"/>
    </ligand>
</feature>
<dbReference type="UniPathway" id="UPA00148">
    <property type="reaction ID" value="UER00236"/>
</dbReference>
<keyword evidence="11" id="KW-0808">Transferase</keyword>
<evidence type="ECO:0000256" key="12">
    <source>
        <dbReference type="ARBA" id="ARBA00022741"/>
    </source>
</evidence>
<dbReference type="PANTHER" id="PTHR34848:SF1">
    <property type="entry name" value="BIFUNCTIONAL ADENOSYLCOBALAMIN BIOSYNTHESIS PROTEIN COBU"/>
    <property type="match status" value="1"/>
</dbReference>
<keyword evidence="14" id="KW-0067">ATP-binding</keyword>
<evidence type="ECO:0000313" key="20">
    <source>
        <dbReference type="EMBL" id="EYE89217.1"/>
    </source>
</evidence>
<comment type="catalytic activity">
    <reaction evidence="2">
        <text>adenosylcob(III)inamide phosphate + GTP + H(+) = adenosylcob(III)inamide-GDP + diphosphate</text>
        <dbReference type="Rhea" id="RHEA:22712"/>
        <dbReference type="ChEBI" id="CHEBI:15378"/>
        <dbReference type="ChEBI" id="CHEBI:33019"/>
        <dbReference type="ChEBI" id="CHEBI:37565"/>
        <dbReference type="ChEBI" id="CHEBI:58502"/>
        <dbReference type="ChEBI" id="CHEBI:60487"/>
        <dbReference type="EC" id="2.7.7.62"/>
    </reaction>
</comment>
<dbReference type="OrthoDB" id="9799422at2"/>
<dbReference type="GO" id="GO:0005524">
    <property type="term" value="F:ATP binding"/>
    <property type="evidence" value="ECO:0007669"/>
    <property type="project" value="UniProtKB-KW"/>
</dbReference>
<evidence type="ECO:0000256" key="5">
    <source>
        <dbReference type="ARBA" id="ARBA00004692"/>
    </source>
</evidence>
<dbReference type="InterPro" id="IPR027417">
    <property type="entry name" value="P-loop_NTPase"/>
</dbReference>
<dbReference type="GO" id="GO:0009236">
    <property type="term" value="P:cobalamin biosynthetic process"/>
    <property type="evidence" value="ECO:0007669"/>
    <property type="project" value="UniProtKB-UniPathway"/>
</dbReference>
<evidence type="ECO:0000256" key="4">
    <source>
        <dbReference type="ARBA" id="ARBA00003889"/>
    </source>
</evidence>
<evidence type="ECO:0000256" key="17">
    <source>
        <dbReference type="ARBA" id="ARBA00030571"/>
    </source>
</evidence>
<evidence type="ECO:0000256" key="3">
    <source>
        <dbReference type="ARBA" id="ARBA00001522"/>
    </source>
</evidence>
<comment type="pathway">
    <text evidence="6">Cofactor biosynthesis; adenosylcobalamin biosynthesis; adenosylcobalamin from cob(II)yrinate a,c-diamide: step 5/7.</text>
</comment>
<comment type="similarity">
    <text evidence="7">Belongs to the CobU/CobP family.</text>
</comment>
<comment type="function">
    <text evidence="4">Catalyzes ATP-dependent phosphorylation of adenosylcobinamide and addition of GMP to adenosylcobinamide phosphate.</text>
</comment>
<feature type="active site" description="GMP-histidine intermediate" evidence="18">
    <location>
        <position position="49"/>
    </location>
</feature>
<dbReference type="InterPro" id="IPR003203">
    <property type="entry name" value="CobU/CobP"/>
</dbReference>
<evidence type="ECO:0000256" key="7">
    <source>
        <dbReference type="ARBA" id="ARBA00007490"/>
    </source>
</evidence>
<evidence type="ECO:0000256" key="14">
    <source>
        <dbReference type="ARBA" id="ARBA00022840"/>
    </source>
</evidence>
<evidence type="ECO:0000256" key="8">
    <source>
        <dbReference type="ARBA" id="ARBA00012016"/>
    </source>
</evidence>
<reference evidence="20 21" key="1">
    <citation type="journal article" date="2014" name="Genome Announc.">
        <title>Draft Genome Sequence of Fervidicella metallireducens Strain AeBT, an Iron-Reducing Thermoanaerobe from the Great Artesian Basin.</title>
        <authorList>
            <person name="Patel B.K."/>
        </authorList>
    </citation>
    <scope>NUCLEOTIDE SEQUENCE [LARGE SCALE GENOMIC DNA]</scope>
    <source>
        <strain evidence="20 21">AeB</strain>
    </source>
</reference>
<dbReference type="AlphaFoldDB" id="A0A017RX05"/>
<dbReference type="EMBL" id="AZQP01000007">
    <property type="protein sequence ID" value="EYE89217.1"/>
    <property type="molecule type" value="Genomic_DNA"/>
</dbReference>
<keyword evidence="21" id="KW-1185">Reference proteome</keyword>
<keyword evidence="12 19" id="KW-0547">Nucleotide-binding</keyword>
<evidence type="ECO:0000256" key="10">
    <source>
        <dbReference type="ARBA" id="ARBA00022573"/>
    </source>
</evidence>
<evidence type="ECO:0000256" key="1">
    <source>
        <dbReference type="ARBA" id="ARBA00000312"/>
    </source>
</evidence>
<dbReference type="STRING" id="1403537.Q428_03770"/>
<dbReference type="SUPFAM" id="SSF52540">
    <property type="entry name" value="P-loop containing nucleoside triphosphate hydrolases"/>
    <property type="match status" value="1"/>
</dbReference>
<evidence type="ECO:0000256" key="13">
    <source>
        <dbReference type="ARBA" id="ARBA00022777"/>
    </source>
</evidence>
<feature type="binding site" evidence="19">
    <location>
        <begin position="9"/>
        <end position="16"/>
    </location>
    <ligand>
        <name>GTP</name>
        <dbReference type="ChEBI" id="CHEBI:37565"/>
    </ligand>
</feature>
<dbReference type="GO" id="GO:0043752">
    <property type="term" value="F:adenosylcobinamide kinase activity"/>
    <property type="evidence" value="ECO:0007669"/>
    <property type="project" value="UniProtKB-EC"/>
</dbReference>
<dbReference type="CDD" id="cd00544">
    <property type="entry name" value="CobU"/>
    <property type="match status" value="1"/>
</dbReference>
<proteinExistence type="inferred from homology"/>
<comment type="catalytic activity">
    <reaction evidence="1">
        <text>adenosylcob(III)inamide + ATP = adenosylcob(III)inamide phosphate + ADP + H(+)</text>
        <dbReference type="Rhea" id="RHEA:15769"/>
        <dbReference type="ChEBI" id="CHEBI:2480"/>
        <dbReference type="ChEBI" id="CHEBI:15378"/>
        <dbReference type="ChEBI" id="CHEBI:30616"/>
        <dbReference type="ChEBI" id="CHEBI:58502"/>
        <dbReference type="ChEBI" id="CHEBI:456216"/>
        <dbReference type="EC" id="2.7.1.156"/>
    </reaction>
</comment>
<dbReference type="PIRSF" id="PIRSF006135">
    <property type="entry name" value="CobU"/>
    <property type="match status" value="1"/>
</dbReference>
<evidence type="ECO:0000256" key="16">
    <source>
        <dbReference type="ARBA" id="ARBA00029570"/>
    </source>
</evidence>
<accession>A0A017RX05</accession>
<dbReference type="Pfam" id="PF02283">
    <property type="entry name" value="CobU"/>
    <property type="match status" value="1"/>
</dbReference>
<feature type="binding site" evidence="19">
    <location>
        <begin position="50"/>
        <end position="53"/>
    </location>
    <ligand>
        <name>GTP</name>
        <dbReference type="ChEBI" id="CHEBI:37565"/>
    </ligand>
</feature>
<keyword evidence="13 20" id="KW-0418">Kinase</keyword>
<feature type="binding site" evidence="19">
    <location>
        <position position="61"/>
    </location>
    <ligand>
        <name>GTP</name>
        <dbReference type="ChEBI" id="CHEBI:37565"/>
    </ligand>
</feature>
<dbReference type="Gene3D" id="3.40.50.300">
    <property type="entry name" value="P-loop containing nucleotide triphosphate hydrolases"/>
    <property type="match status" value="1"/>
</dbReference>
<gene>
    <name evidence="20" type="ORF">Q428_03770</name>
</gene>
<dbReference type="RefSeq" id="WP_035378274.1">
    <property type="nucleotide sequence ID" value="NZ_AZQP01000007.1"/>
</dbReference>
<dbReference type="EC" id="2.7.7.62" evidence="9"/>
<name>A0A017RX05_9CLOT</name>
<comment type="caution">
    <text evidence="20">The sequence shown here is derived from an EMBL/GenBank/DDBJ whole genome shotgun (WGS) entry which is preliminary data.</text>
</comment>
<feature type="binding site" evidence="19">
    <location>
        <position position="79"/>
    </location>
    <ligand>
        <name>GTP</name>
        <dbReference type="ChEBI" id="CHEBI:37565"/>
    </ligand>
</feature>
<organism evidence="20 21">
    <name type="scientific">Fervidicella metallireducens AeB</name>
    <dbReference type="NCBI Taxonomy" id="1403537"/>
    <lineage>
        <taxon>Bacteria</taxon>
        <taxon>Bacillati</taxon>
        <taxon>Bacillota</taxon>
        <taxon>Clostridia</taxon>
        <taxon>Eubacteriales</taxon>
        <taxon>Clostridiaceae</taxon>
        <taxon>Fervidicella</taxon>
    </lineage>
</organism>
<evidence type="ECO:0000256" key="2">
    <source>
        <dbReference type="ARBA" id="ARBA00000711"/>
    </source>
</evidence>